<dbReference type="OrthoDB" id="6021263at2759"/>
<evidence type="ECO:0000313" key="2">
    <source>
        <dbReference type="Proteomes" id="UP000022910"/>
    </source>
</evidence>
<dbReference type="HOGENOM" id="CLU_100683_0_0_1"/>
<keyword evidence="2" id="KW-1185">Reference proteome</keyword>
<evidence type="ECO:0008006" key="3">
    <source>
        <dbReference type="Google" id="ProtNLM"/>
    </source>
</evidence>
<protein>
    <recommendedName>
        <fullName evidence="3">Mitochondrial ribosomal protein subunit L20-domain-containing protein</fullName>
    </recommendedName>
</protein>
<name>A0A015JNL9_RHIIW</name>
<dbReference type="GO" id="GO:0005762">
    <property type="term" value="C:mitochondrial large ribosomal subunit"/>
    <property type="evidence" value="ECO:0007669"/>
    <property type="project" value="TreeGrafter"/>
</dbReference>
<sequence>MSFLIKKIPSALSLNRILFTRTYTAKKPINTSKSSAPIYEKKELEDGSIFISRVPLKPQNQSFEELPPPLKPIKKKSYHLTQEQINEIKQLREKDPIKWTRKKLAEKFECSQFYIGIIAPVSEERRNELEEEYNQKIEEMGWKKRFIRNERSRRRDLW</sequence>
<dbReference type="AlphaFoldDB" id="A0A015JNL9"/>
<dbReference type="OMA" id="TNLKWKP"/>
<proteinExistence type="predicted"/>
<dbReference type="Pfam" id="PF12824">
    <property type="entry name" value="MRP-L20"/>
    <property type="match status" value="1"/>
</dbReference>
<dbReference type="PANTHER" id="PTHR28266">
    <property type="entry name" value="54S RIBOSOMAL PROTEIN L20, MITOCHONDRIAL"/>
    <property type="match status" value="1"/>
</dbReference>
<dbReference type="SMR" id="A0A015JNL9"/>
<evidence type="ECO:0000313" key="1">
    <source>
        <dbReference type="EMBL" id="EXX68795.1"/>
    </source>
</evidence>
<organism evidence="1 2">
    <name type="scientific">Rhizophagus irregularis (strain DAOM 197198w)</name>
    <name type="common">Glomus intraradices</name>
    <dbReference type="NCBI Taxonomy" id="1432141"/>
    <lineage>
        <taxon>Eukaryota</taxon>
        <taxon>Fungi</taxon>
        <taxon>Fungi incertae sedis</taxon>
        <taxon>Mucoromycota</taxon>
        <taxon>Glomeromycotina</taxon>
        <taxon>Glomeromycetes</taxon>
        <taxon>Glomerales</taxon>
        <taxon>Glomeraceae</taxon>
        <taxon>Rhizophagus</taxon>
    </lineage>
</organism>
<dbReference type="InterPro" id="IPR024388">
    <property type="entry name" value="Ribosomal_mL58"/>
</dbReference>
<dbReference type="PANTHER" id="PTHR28266:SF1">
    <property type="entry name" value="LARGE RIBOSOMAL SUBUNIT PROTEIN ML58"/>
    <property type="match status" value="1"/>
</dbReference>
<gene>
    <name evidence="1" type="ORF">RirG_101860</name>
</gene>
<dbReference type="EMBL" id="JEMT01017149">
    <property type="protein sequence ID" value="EXX68795.1"/>
    <property type="molecule type" value="Genomic_DNA"/>
</dbReference>
<reference evidence="1 2" key="1">
    <citation type="submission" date="2014-02" db="EMBL/GenBank/DDBJ databases">
        <title>Single nucleus genome sequencing reveals high similarity among nuclei of an endomycorrhizal fungus.</title>
        <authorList>
            <person name="Lin K."/>
            <person name="Geurts R."/>
            <person name="Zhang Z."/>
            <person name="Limpens E."/>
            <person name="Saunders D.G."/>
            <person name="Mu D."/>
            <person name="Pang E."/>
            <person name="Cao H."/>
            <person name="Cha H."/>
            <person name="Lin T."/>
            <person name="Zhou Q."/>
            <person name="Shang Y."/>
            <person name="Li Y."/>
            <person name="Ivanov S."/>
            <person name="Sharma T."/>
            <person name="Velzen R.V."/>
            <person name="Ruijter N.D."/>
            <person name="Aanen D.K."/>
            <person name="Win J."/>
            <person name="Kamoun S."/>
            <person name="Bisseling T."/>
            <person name="Huang S."/>
        </authorList>
    </citation>
    <scope>NUCLEOTIDE SEQUENCE [LARGE SCALE GENOMIC DNA]</scope>
    <source>
        <strain evidence="2">DAOM197198w</strain>
    </source>
</reference>
<accession>A0A015JNL9</accession>
<dbReference type="GO" id="GO:0003735">
    <property type="term" value="F:structural constituent of ribosome"/>
    <property type="evidence" value="ECO:0007669"/>
    <property type="project" value="TreeGrafter"/>
</dbReference>
<comment type="caution">
    <text evidence="1">The sequence shown here is derived from an EMBL/GenBank/DDBJ whole genome shotgun (WGS) entry which is preliminary data.</text>
</comment>
<dbReference type="Proteomes" id="UP000022910">
    <property type="component" value="Unassembled WGS sequence"/>
</dbReference>
<dbReference type="STRING" id="1432141.A0A015JNL9"/>